<dbReference type="EMBL" id="LOTN01000051">
    <property type="protein sequence ID" value="KUZ85925.1"/>
    <property type="molecule type" value="Genomic_DNA"/>
</dbReference>
<dbReference type="AlphaFoldDB" id="A0A102L2K7"/>
<dbReference type="Pfam" id="PF08893">
    <property type="entry name" value="DUF1839"/>
    <property type="match status" value="1"/>
</dbReference>
<dbReference type="Proteomes" id="UP000065521">
    <property type="component" value="Unassembled WGS sequence"/>
</dbReference>
<organism evidence="1 2">
    <name type="scientific">Burkholderia ubonensis</name>
    <dbReference type="NCBI Taxonomy" id="101571"/>
    <lineage>
        <taxon>Bacteria</taxon>
        <taxon>Pseudomonadati</taxon>
        <taxon>Pseudomonadota</taxon>
        <taxon>Betaproteobacteria</taxon>
        <taxon>Burkholderiales</taxon>
        <taxon>Burkholderiaceae</taxon>
        <taxon>Burkholderia</taxon>
        <taxon>Burkholderia cepacia complex</taxon>
    </lineage>
</organism>
<proteinExistence type="predicted"/>
<comment type="caution">
    <text evidence="1">The sequence shown here is derived from an EMBL/GenBank/DDBJ whole genome shotgun (WGS) entry which is preliminary data.</text>
</comment>
<evidence type="ECO:0000313" key="2">
    <source>
        <dbReference type="Proteomes" id="UP000065521"/>
    </source>
</evidence>
<evidence type="ECO:0000313" key="1">
    <source>
        <dbReference type="EMBL" id="KUZ85925.1"/>
    </source>
</evidence>
<accession>A0A102L2K7</accession>
<sequence>MTFVCHDGENASFDDVRHRARHYRPHPLHGPERVWKQTNCYVDLWLEVLRWWGFNPYPALPFTIALDFEGDQFTFFKFPHDELERLYGIVVQEHSIYEPLDRHIDTQVARGHLMIVEVDAWFLPDTRGISYRTQHTKTTIGIDAIDRAQRQLGYFHNSGYYVAEGLDYDGLVGSGSPMALPPYVECAKRRFAPLGERALCTASLDALHRQLRRVPAVNPIAAFRRQLRSDARALADAPLERFHAYSFNSVRQLGANFELFGGYARWLHASGCVGPFADIRAACERIASEAMVLEFRLARACARGKDEHGDSSLDAIEAAYGDLIDCARRIAPPHAACVMPVAR</sequence>
<dbReference type="RefSeq" id="WP_059635844.1">
    <property type="nucleotide sequence ID" value="NZ_LOTK01000087.1"/>
</dbReference>
<evidence type="ECO:0008006" key="3">
    <source>
        <dbReference type="Google" id="ProtNLM"/>
    </source>
</evidence>
<name>A0A102L2K7_9BURK</name>
<dbReference type="InterPro" id="IPR014989">
    <property type="entry name" value="DUF1839"/>
</dbReference>
<protein>
    <recommendedName>
        <fullName evidence="3">DUF1839 family protein</fullName>
    </recommendedName>
</protein>
<reference evidence="1 2" key="1">
    <citation type="submission" date="2015-11" db="EMBL/GenBank/DDBJ databases">
        <title>Expanding the genomic diversity of Burkholderia species for the development of highly accurate diagnostics.</title>
        <authorList>
            <person name="Sahl J."/>
            <person name="Keim P."/>
            <person name="Wagner D."/>
        </authorList>
    </citation>
    <scope>NUCLEOTIDE SEQUENCE [LARGE SCALE GENOMIC DNA]</scope>
    <source>
        <strain evidence="1 2">RF32-BP4</strain>
    </source>
</reference>
<gene>
    <name evidence="1" type="ORF">WI38_23760</name>
</gene>